<dbReference type="OrthoDB" id="6058913at2759"/>
<evidence type="ECO:0000313" key="3">
    <source>
        <dbReference type="Proteomes" id="UP000198406"/>
    </source>
</evidence>
<organism evidence="2 3">
    <name type="scientific">Fistulifera solaris</name>
    <name type="common">Oleaginous diatom</name>
    <dbReference type="NCBI Taxonomy" id="1519565"/>
    <lineage>
        <taxon>Eukaryota</taxon>
        <taxon>Sar</taxon>
        <taxon>Stramenopiles</taxon>
        <taxon>Ochrophyta</taxon>
        <taxon>Bacillariophyta</taxon>
        <taxon>Bacillariophyceae</taxon>
        <taxon>Bacillariophycidae</taxon>
        <taxon>Naviculales</taxon>
        <taxon>Naviculaceae</taxon>
        <taxon>Fistulifera</taxon>
    </lineage>
</organism>
<dbReference type="Proteomes" id="UP000198406">
    <property type="component" value="Unassembled WGS sequence"/>
</dbReference>
<dbReference type="PANTHER" id="PTHR38015:SF1">
    <property type="entry name" value="OPINE DEHYDROGENASE DOMAIN-CONTAINING PROTEIN"/>
    <property type="match status" value="1"/>
</dbReference>
<dbReference type="SUPFAM" id="SSF48179">
    <property type="entry name" value="6-phosphogluconate dehydrogenase C-terminal domain-like"/>
    <property type="match status" value="1"/>
</dbReference>
<dbReference type="InterPro" id="IPR013328">
    <property type="entry name" value="6PGD_dom2"/>
</dbReference>
<dbReference type="PANTHER" id="PTHR38015">
    <property type="entry name" value="BLR6086 PROTEIN"/>
    <property type="match status" value="1"/>
</dbReference>
<protein>
    <recommendedName>
        <fullName evidence="1">Opine dehydrogenase domain-containing protein</fullName>
    </recommendedName>
</protein>
<dbReference type="Pfam" id="PF02317">
    <property type="entry name" value="Octopine_DH"/>
    <property type="match status" value="1"/>
</dbReference>
<dbReference type="Gene3D" id="1.10.1040.10">
    <property type="entry name" value="N-(1-d-carboxylethyl)-l-norvaline Dehydrogenase, domain 2"/>
    <property type="match status" value="1"/>
</dbReference>
<dbReference type="InParanoid" id="A0A1Z5KS45"/>
<dbReference type="SUPFAM" id="SSF51735">
    <property type="entry name" value="NAD(P)-binding Rossmann-fold domains"/>
    <property type="match status" value="1"/>
</dbReference>
<dbReference type="AlphaFoldDB" id="A0A1Z5KS45"/>
<accession>A0A1Z5KS45</accession>
<dbReference type="Gene3D" id="3.40.50.720">
    <property type="entry name" value="NAD(P)-binding Rossmann-like Domain"/>
    <property type="match status" value="1"/>
</dbReference>
<sequence length="404" mass="45718">MTKSTTKTTTCIVGGGNSAHVLIPFLAEAGHCVHLLTRRPNDWSDTVVCQIQKGETVMTTHQGNVARKSSRPIDVIPQADIIVLCLPVHQYRTALQRIAPYMNRSKANVYIGTIYGQANFRWMVQHEVEKAQNLTNVVTFAVGSIPWICRTLEYGKIGINYGGKAVNTVAVSPADCFKKLQEIFLDDISLRPLQIGRFEQACFLSLTMSVDNQILHPARCYGLWKRYGGVWDTPADVPYFYRDFDQLSADILAKLDAEYEEIRQAIKKRFPHLSFQYMLSYLELENLNHNSKCTDILATLRDSAQLGEIKTPTVEGPDGRRYLDTKCRFFLDDIPYGLLIAKSLAEMFDIETPFITEVIEWAQDLRGEEFVVEGRINREFCLGENVVCGIPQAYGITTIEELVE</sequence>
<name>A0A1Z5KS45_FISSO</name>
<dbReference type="InterPro" id="IPR036291">
    <property type="entry name" value="NAD(P)-bd_dom_sf"/>
</dbReference>
<proteinExistence type="predicted"/>
<dbReference type="EMBL" id="BDSP01000285">
    <property type="protein sequence ID" value="GAX29126.1"/>
    <property type="molecule type" value="Genomic_DNA"/>
</dbReference>
<comment type="caution">
    <text evidence="2">The sequence shown here is derived from an EMBL/GenBank/DDBJ whole genome shotgun (WGS) entry which is preliminary data.</text>
</comment>
<reference evidence="2 3" key="1">
    <citation type="journal article" date="2015" name="Plant Cell">
        <title>Oil accumulation by the oleaginous diatom Fistulifera solaris as revealed by the genome and transcriptome.</title>
        <authorList>
            <person name="Tanaka T."/>
            <person name="Maeda Y."/>
            <person name="Veluchamy A."/>
            <person name="Tanaka M."/>
            <person name="Abida H."/>
            <person name="Marechal E."/>
            <person name="Bowler C."/>
            <person name="Muto M."/>
            <person name="Sunaga Y."/>
            <person name="Tanaka M."/>
            <person name="Yoshino T."/>
            <person name="Taniguchi T."/>
            <person name="Fukuda Y."/>
            <person name="Nemoto M."/>
            <person name="Matsumoto M."/>
            <person name="Wong P.S."/>
            <person name="Aburatani S."/>
            <person name="Fujibuchi W."/>
        </authorList>
    </citation>
    <scope>NUCLEOTIDE SEQUENCE [LARGE SCALE GENOMIC DNA]</scope>
    <source>
        <strain evidence="2 3">JPCC DA0580</strain>
    </source>
</reference>
<gene>
    <name evidence="2" type="ORF">FisN_7Hh276</name>
</gene>
<dbReference type="GO" id="GO:0016491">
    <property type="term" value="F:oxidoreductase activity"/>
    <property type="evidence" value="ECO:0007669"/>
    <property type="project" value="InterPro"/>
</dbReference>
<dbReference type="InterPro" id="IPR003421">
    <property type="entry name" value="Opine_DH"/>
</dbReference>
<feature type="domain" description="Opine dehydrogenase" evidence="1">
    <location>
        <begin position="203"/>
        <end position="365"/>
    </location>
</feature>
<evidence type="ECO:0000313" key="2">
    <source>
        <dbReference type="EMBL" id="GAX29126.1"/>
    </source>
</evidence>
<evidence type="ECO:0000259" key="1">
    <source>
        <dbReference type="Pfam" id="PF02317"/>
    </source>
</evidence>
<keyword evidence="3" id="KW-1185">Reference proteome</keyword>
<dbReference type="InterPro" id="IPR008927">
    <property type="entry name" value="6-PGluconate_DH-like_C_sf"/>
</dbReference>
<dbReference type="InterPro" id="IPR051729">
    <property type="entry name" value="Opine/Lysopine_DH"/>
</dbReference>